<evidence type="ECO:0000313" key="4">
    <source>
        <dbReference type="Proteomes" id="UP000216429"/>
    </source>
</evidence>
<dbReference type="EMBL" id="NEVU01000003">
    <property type="protein sequence ID" value="OZI71987.1"/>
    <property type="molecule type" value="Genomic_DNA"/>
</dbReference>
<reference evidence="4" key="1">
    <citation type="submission" date="2017-05" db="EMBL/GenBank/DDBJ databases">
        <title>Complete and WGS of Bordetella genogroups.</title>
        <authorList>
            <person name="Spilker T."/>
            <person name="Lipuma J."/>
        </authorList>
    </citation>
    <scope>NUCLEOTIDE SEQUENCE [LARGE SCALE GENOMIC DNA]</scope>
    <source>
        <strain evidence="4">AU6712</strain>
    </source>
</reference>
<organism evidence="3 4">
    <name type="scientific">Bordetella genomosp. 12</name>
    <dbReference type="NCBI Taxonomy" id="463035"/>
    <lineage>
        <taxon>Bacteria</taxon>
        <taxon>Pseudomonadati</taxon>
        <taxon>Pseudomonadota</taxon>
        <taxon>Betaproteobacteria</taxon>
        <taxon>Burkholderiales</taxon>
        <taxon>Alcaligenaceae</taxon>
        <taxon>Bordetella</taxon>
    </lineage>
</organism>
<dbReference type="InterPro" id="IPR005064">
    <property type="entry name" value="BUG"/>
</dbReference>
<dbReference type="Proteomes" id="UP000216429">
    <property type="component" value="Unassembled WGS sequence"/>
</dbReference>
<protein>
    <recommendedName>
        <fullName evidence="5">ABC transporter substrate-binding protein</fullName>
    </recommendedName>
</protein>
<dbReference type="InterPro" id="IPR042100">
    <property type="entry name" value="Bug_dom1"/>
</dbReference>
<gene>
    <name evidence="3" type="ORF">CAL22_19605</name>
</gene>
<name>A0A261VDS3_9BORD</name>
<dbReference type="RefSeq" id="WP_094816046.1">
    <property type="nucleotide sequence ID" value="NZ_NEVU01000003.1"/>
</dbReference>
<evidence type="ECO:0000256" key="2">
    <source>
        <dbReference type="SAM" id="SignalP"/>
    </source>
</evidence>
<comment type="similarity">
    <text evidence="1">Belongs to the UPF0065 (bug) family.</text>
</comment>
<dbReference type="PANTHER" id="PTHR42928">
    <property type="entry name" value="TRICARBOXYLATE-BINDING PROTEIN"/>
    <property type="match status" value="1"/>
</dbReference>
<evidence type="ECO:0000256" key="1">
    <source>
        <dbReference type="ARBA" id="ARBA00006987"/>
    </source>
</evidence>
<dbReference type="CDD" id="cd07012">
    <property type="entry name" value="PBP2_Bug_TTT"/>
    <property type="match status" value="1"/>
</dbReference>
<dbReference type="AlphaFoldDB" id="A0A261VDS3"/>
<dbReference type="OrthoDB" id="8954401at2"/>
<evidence type="ECO:0000313" key="3">
    <source>
        <dbReference type="EMBL" id="OZI71987.1"/>
    </source>
</evidence>
<keyword evidence="2" id="KW-0732">Signal</keyword>
<feature type="chain" id="PRO_5012966798" description="ABC transporter substrate-binding protein" evidence="2">
    <location>
        <begin position="24"/>
        <end position="323"/>
    </location>
</feature>
<feature type="signal peptide" evidence="2">
    <location>
        <begin position="1"/>
        <end position="23"/>
    </location>
</feature>
<keyword evidence="4" id="KW-1185">Reference proteome</keyword>
<dbReference type="Gene3D" id="3.40.190.150">
    <property type="entry name" value="Bordetella uptake gene, domain 1"/>
    <property type="match status" value="1"/>
</dbReference>
<dbReference type="PIRSF" id="PIRSF017082">
    <property type="entry name" value="YflP"/>
    <property type="match status" value="1"/>
</dbReference>
<evidence type="ECO:0008006" key="5">
    <source>
        <dbReference type="Google" id="ProtNLM"/>
    </source>
</evidence>
<sequence length="323" mass="33324">MLSIRSTLAALAAAALLVPGAHAAAGFPDKPIRLFVPSPAGSAPDVMARVIGDALGRRMKQTIIVENKPGAGGIVMMNALKAAPADGYTLGFAQAAVAAVTPLTYKSANYSMTRDADIVGTVGITPMVFTASKQFAPNTLAQALDQARAHPEGVTIGSPTRSSIPDLASGLLAAKAGVKVRQIPFSGSPQGVQAVVSGQIDMYADAVAPLTGLIKGGKLKALAVAADAELPGLEGIPLAKDTVPGMVIYGWFTLHAPKGTPDGILKQLNAQLNQVLAEPEVIAQFRNLGTYPKTSTLEEAAVFLREQQALLGDVIKQMNITAE</sequence>
<dbReference type="Gene3D" id="3.40.190.10">
    <property type="entry name" value="Periplasmic binding protein-like II"/>
    <property type="match status" value="1"/>
</dbReference>
<dbReference type="PANTHER" id="PTHR42928:SF5">
    <property type="entry name" value="BLR1237 PROTEIN"/>
    <property type="match status" value="1"/>
</dbReference>
<accession>A0A261VDS3</accession>
<proteinExistence type="inferred from homology"/>
<comment type="caution">
    <text evidence="3">The sequence shown here is derived from an EMBL/GenBank/DDBJ whole genome shotgun (WGS) entry which is preliminary data.</text>
</comment>
<dbReference type="SUPFAM" id="SSF53850">
    <property type="entry name" value="Periplasmic binding protein-like II"/>
    <property type="match status" value="1"/>
</dbReference>
<dbReference type="Pfam" id="PF03401">
    <property type="entry name" value="TctC"/>
    <property type="match status" value="1"/>
</dbReference>